<keyword evidence="3" id="KW-1185">Reference proteome</keyword>
<evidence type="ECO:0000256" key="1">
    <source>
        <dbReference type="SAM" id="Phobius"/>
    </source>
</evidence>
<organism evidence="2 3">
    <name type="scientific">Kazachstania africana (strain ATCC 22294 / BCRC 22015 / CBS 2517 / CECT 1963 / NBRC 1671 / NRRL Y-8276)</name>
    <name type="common">Yeast</name>
    <name type="synonym">Kluyveromyces africanus</name>
    <dbReference type="NCBI Taxonomy" id="1071382"/>
    <lineage>
        <taxon>Eukaryota</taxon>
        <taxon>Fungi</taxon>
        <taxon>Dikarya</taxon>
        <taxon>Ascomycota</taxon>
        <taxon>Saccharomycotina</taxon>
        <taxon>Saccharomycetes</taxon>
        <taxon>Saccharomycetales</taxon>
        <taxon>Saccharomycetaceae</taxon>
        <taxon>Kazachstania</taxon>
    </lineage>
</organism>
<dbReference type="AlphaFoldDB" id="H2ATF2"/>
<feature type="transmembrane region" description="Helical" evidence="1">
    <location>
        <begin position="5"/>
        <end position="23"/>
    </location>
</feature>
<dbReference type="KEGG" id="kaf:KAFR_0C06570"/>
<feature type="transmembrane region" description="Helical" evidence="1">
    <location>
        <begin position="43"/>
        <end position="65"/>
    </location>
</feature>
<keyword evidence="1" id="KW-0472">Membrane</keyword>
<feature type="transmembrane region" description="Helical" evidence="1">
    <location>
        <begin position="133"/>
        <end position="152"/>
    </location>
</feature>
<dbReference type="Proteomes" id="UP000005220">
    <property type="component" value="Chromosome 3"/>
</dbReference>
<protein>
    <submittedName>
        <fullName evidence="2">Uncharacterized protein</fullName>
    </submittedName>
</protein>
<keyword evidence="1" id="KW-0812">Transmembrane</keyword>
<dbReference type="RefSeq" id="XP_003956787.1">
    <property type="nucleotide sequence ID" value="XM_003956738.1"/>
</dbReference>
<proteinExistence type="predicted"/>
<dbReference type="GeneID" id="13885570"/>
<evidence type="ECO:0000313" key="2">
    <source>
        <dbReference type="EMBL" id="CCF57652.1"/>
    </source>
</evidence>
<dbReference type="HOGENOM" id="CLU_1713544_0_0_1"/>
<evidence type="ECO:0000313" key="3">
    <source>
        <dbReference type="Proteomes" id="UP000005220"/>
    </source>
</evidence>
<name>H2ATF2_KAZAF</name>
<reference evidence="2 3" key="1">
    <citation type="journal article" date="2011" name="Proc. Natl. Acad. Sci. U.S.A.">
        <title>Evolutionary erosion of yeast sex chromosomes by mating-type switching accidents.</title>
        <authorList>
            <person name="Gordon J.L."/>
            <person name="Armisen D."/>
            <person name="Proux-Wera E."/>
            <person name="Oheigeartaigh S.S."/>
            <person name="Byrne K.P."/>
            <person name="Wolfe K.H."/>
        </authorList>
    </citation>
    <scope>NUCLEOTIDE SEQUENCE [LARGE SCALE GENOMIC DNA]</scope>
    <source>
        <strain evidence="3">ATCC 22294 / BCRC 22015 / CBS 2517 / CECT 1963 / NBRC 1671 / NRRL Y-8276</strain>
    </source>
</reference>
<accession>H2ATF2</accession>
<keyword evidence="1" id="KW-1133">Transmembrane helix</keyword>
<sequence>MRSIYVFCFASFTVAAIATVPYYDYIHLGVTTIYSYFQDDKPVAVRVAWWGSFYASISSAIDAGIDACKNCKDNHSDSATLDCASSVNKLATSLVLNLMSIYIHWYDEATPTGTVKGVNTTAVRRRQFRQWKALMACMTYLVLLIYYLITILN</sequence>
<dbReference type="InParanoid" id="H2ATF2"/>
<dbReference type="EMBL" id="HE650823">
    <property type="protein sequence ID" value="CCF57652.1"/>
    <property type="molecule type" value="Genomic_DNA"/>
</dbReference>
<gene>
    <name evidence="2" type="primary">KAFR0C06570</name>
    <name evidence="2" type="ORF">KAFR_0C06570</name>
</gene>